<reference evidence="1" key="1">
    <citation type="submission" date="2014-11" db="EMBL/GenBank/DDBJ databases">
        <authorList>
            <person name="Amaro Gonzalez C."/>
        </authorList>
    </citation>
    <scope>NUCLEOTIDE SEQUENCE</scope>
</reference>
<sequence length="31" mass="3800">MFKISFPPSVQFFSIETLYKQTIHLDHLFER</sequence>
<dbReference type="EMBL" id="GBXM01029853">
    <property type="protein sequence ID" value="JAH78724.1"/>
    <property type="molecule type" value="Transcribed_RNA"/>
</dbReference>
<evidence type="ECO:0000313" key="1">
    <source>
        <dbReference type="EMBL" id="JAH78724.1"/>
    </source>
</evidence>
<proteinExistence type="predicted"/>
<dbReference type="AlphaFoldDB" id="A0A0E9VKU2"/>
<organism evidence="1">
    <name type="scientific">Anguilla anguilla</name>
    <name type="common">European freshwater eel</name>
    <name type="synonym">Muraena anguilla</name>
    <dbReference type="NCBI Taxonomy" id="7936"/>
    <lineage>
        <taxon>Eukaryota</taxon>
        <taxon>Metazoa</taxon>
        <taxon>Chordata</taxon>
        <taxon>Craniata</taxon>
        <taxon>Vertebrata</taxon>
        <taxon>Euteleostomi</taxon>
        <taxon>Actinopterygii</taxon>
        <taxon>Neopterygii</taxon>
        <taxon>Teleostei</taxon>
        <taxon>Anguilliformes</taxon>
        <taxon>Anguillidae</taxon>
        <taxon>Anguilla</taxon>
    </lineage>
</organism>
<name>A0A0E9VKU2_ANGAN</name>
<reference evidence="1" key="2">
    <citation type="journal article" date="2015" name="Fish Shellfish Immunol.">
        <title>Early steps in the European eel (Anguilla anguilla)-Vibrio vulnificus interaction in the gills: Role of the RtxA13 toxin.</title>
        <authorList>
            <person name="Callol A."/>
            <person name="Pajuelo D."/>
            <person name="Ebbesson L."/>
            <person name="Teles M."/>
            <person name="MacKenzie S."/>
            <person name="Amaro C."/>
        </authorList>
    </citation>
    <scope>NUCLEOTIDE SEQUENCE</scope>
</reference>
<accession>A0A0E9VKU2</accession>
<protein>
    <submittedName>
        <fullName evidence="1">Uncharacterized protein</fullName>
    </submittedName>
</protein>